<dbReference type="KEGG" id="crq:GCK72_020171"/>
<proteinExistence type="predicted"/>
<sequence>MTTRNTILSLILCILVCSHLAFAGFPVRITNLSPNSNKDDLGSIFMSAGDINSIMMNRDVAIIDFATEKGAKKAVHDLNRVEFDGRTLTVTKAN</sequence>
<dbReference type="CTD" id="78776887"/>
<dbReference type="Pfam" id="PF00076">
    <property type="entry name" value="RRM_1"/>
    <property type="match status" value="1"/>
</dbReference>
<organism evidence="4 5">
    <name type="scientific">Caenorhabditis remanei</name>
    <name type="common">Caenorhabditis vulgaris</name>
    <dbReference type="NCBI Taxonomy" id="31234"/>
    <lineage>
        <taxon>Eukaryota</taxon>
        <taxon>Metazoa</taxon>
        <taxon>Ecdysozoa</taxon>
        <taxon>Nematoda</taxon>
        <taxon>Chromadorea</taxon>
        <taxon>Rhabditida</taxon>
        <taxon>Rhabditina</taxon>
        <taxon>Rhabditomorpha</taxon>
        <taxon>Rhabditoidea</taxon>
        <taxon>Rhabditidae</taxon>
        <taxon>Peloderinae</taxon>
        <taxon>Caenorhabditis</taxon>
    </lineage>
</organism>
<reference evidence="4 5" key="1">
    <citation type="submission" date="2019-12" db="EMBL/GenBank/DDBJ databases">
        <title>Chromosome-level assembly of the Caenorhabditis remanei genome.</title>
        <authorList>
            <person name="Teterina A.A."/>
            <person name="Willis J.H."/>
            <person name="Phillips P.C."/>
        </authorList>
    </citation>
    <scope>NUCLEOTIDE SEQUENCE [LARGE SCALE GENOMIC DNA]</scope>
    <source>
        <strain evidence="4 5">PX506</strain>
        <tissue evidence="4">Whole organism</tissue>
    </source>
</reference>
<accession>A0A6A5GFS9</accession>
<feature type="chain" id="PRO_5025391338" description="RRM domain-containing protein" evidence="2">
    <location>
        <begin position="24"/>
        <end position="94"/>
    </location>
</feature>
<dbReference type="PROSITE" id="PS50102">
    <property type="entry name" value="RRM"/>
    <property type="match status" value="1"/>
</dbReference>
<dbReference type="AlphaFoldDB" id="A0A6A5GFS9"/>
<dbReference type="GeneID" id="78776887"/>
<dbReference type="InterPro" id="IPR012677">
    <property type="entry name" value="Nucleotide-bd_a/b_plait_sf"/>
</dbReference>
<keyword evidence="2" id="KW-0732">Signal</keyword>
<comment type="caution">
    <text evidence="4">The sequence shown here is derived from an EMBL/GenBank/DDBJ whole genome shotgun (WGS) entry which is preliminary data.</text>
</comment>
<name>A0A6A5GFS9_CAERE</name>
<dbReference type="RefSeq" id="XP_053582339.1">
    <property type="nucleotide sequence ID" value="XM_053733426.1"/>
</dbReference>
<dbReference type="InterPro" id="IPR035979">
    <property type="entry name" value="RBD_domain_sf"/>
</dbReference>
<keyword evidence="1" id="KW-0694">RNA-binding</keyword>
<protein>
    <recommendedName>
        <fullName evidence="3">RRM domain-containing protein</fullName>
    </recommendedName>
</protein>
<dbReference type="GO" id="GO:0003723">
    <property type="term" value="F:RNA binding"/>
    <property type="evidence" value="ECO:0007669"/>
    <property type="project" value="UniProtKB-UniRule"/>
</dbReference>
<dbReference type="EMBL" id="WUAV01000005">
    <property type="protein sequence ID" value="KAF1753614.1"/>
    <property type="molecule type" value="Genomic_DNA"/>
</dbReference>
<feature type="signal peptide" evidence="2">
    <location>
        <begin position="1"/>
        <end position="23"/>
    </location>
</feature>
<feature type="domain" description="RRM" evidence="3">
    <location>
        <begin position="25"/>
        <end position="94"/>
    </location>
</feature>
<dbReference type="SMART" id="SM00360">
    <property type="entry name" value="RRM"/>
    <property type="match status" value="1"/>
</dbReference>
<gene>
    <name evidence="4" type="ORF">GCK72_020171</name>
</gene>
<dbReference type="InterPro" id="IPR000504">
    <property type="entry name" value="RRM_dom"/>
</dbReference>
<evidence type="ECO:0000256" key="1">
    <source>
        <dbReference type="PROSITE-ProRule" id="PRU00176"/>
    </source>
</evidence>
<dbReference type="SUPFAM" id="SSF54928">
    <property type="entry name" value="RNA-binding domain, RBD"/>
    <property type="match status" value="1"/>
</dbReference>
<evidence type="ECO:0000256" key="2">
    <source>
        <dbReference type="SAM" id="SignalP"/>
    </source>
</evidence>
<dbReference type="Proteomes" id="UP000483820">
    <property type="component" value="Chromosome V"/>
</dbReference>
<evidence type="ECO:0000313" key="4">
    <source>
        <dbReference type="EMBL" id="KAF1753614.1"/>
    </source>
</evidence>
<dbReference type="Gene3D" id="3.30.70.330">
    <property type="match status" value="1"/>
</dbReference>
<evidence type="ECO:0000259" key="3">
    <source>
        <dbReference type="PROSITE" id="PS50102"/>
    </source>
</evidence>
<evidence type="ECO:0000313" key="5">
    <source>
        <dbReference type="Proteomes" id="UP000483820"/>
    </source>
</evidence>